<feature type="compositionally biased region" description="Basic and acidic residues" evidence="1">
    <location>
        <begin position="81"/>
        <end position="95"/>
    </location>
</feature>
<feature type="region of interest" description="Disordered" evidence="1">
    <location>
        <begin position="67"/>
        <end position="95"/>
    </location>
</feature>
<evidence type="ECO:0000313" key="3">
    <source>
        <dbReference type="Proteomes" id="UP001054945"/>
    </source>
</evidence>
<sequence>MIRGEVSPDLLRHPFIVTLHRDSLPTTPHQQLLGDHLLYGGGGRLFLCDPVPPRMGRKRAWTMSDNYNNNNLPGRVSESASFDRRVVERAKGEKH</sequence>
<dbReference type="AlphaFoldDB" id="A0AAV4P648"/>
<evidence type="ECO:0000256" key="1">
    <source>
        <dbReference type="SAM" id="MobiDB-lite"/>
    </source>
</evidence>
<keyword evidence="3" id="KW-1185">Reference proteome</keyword>
<reference evidence="2 3" key="1">
    <citation type="submission" date="2021-06" db="EMBL/GenBank/DDBJ databases">
        <title>Caerostris extrusa draft genome.</title>
        <authorList>
            <person name="Kono N."/>
            <person name="Arakawa K."/>
        </authorList>
    </citation>
    <scope>NUCLEOTIDE SEQUENCE [LARGE SCALE GENOMIC DNA]</scope>
</reference>
<accession>A0AAV4P648</accession>
<proteinExistence type="predicted"/>
<protein>
    <submittedName>
        <fullName evidence="2">Uncharacterized protein</fullName>
    </submittedName>
</protein>
<organism evidence="2 3">
    <name type="scientific">Caerostris extrusa</name>
    <name type="common">Bark spider</name>
    <name type="synonym">Caerostris bankana</name>
    <dbReference type="NCBI Taxonomy" id="172846"/>
    <lineage>
        <taxon>Eukaryota</taxon>
        <taxon>Metazoa</taxon>
        <taxon>Ecdysozoa</taxon>
        <taxon>Arthropoda</taxon>
        <taxon>Chelicerata</taxon>
        <taxon>Arachnida</taxon>
        <taxon>Araneae</taxon>
        <taxon>Araneomorphae</taxon>
        <taxon>Entelegynae</taxon>
        <taxon>Araneoidea</taxon>
        <taxon>Araneidae</taxon>
        <taxon>Caerostris</taxon>
    </lineage>
</organism>
<name>A0AAV4P648_CAEEX</name>
<comment type="caution">
    <text evidence="2">The sequence shown here is derived from an EMBL/GenBank/DDBJ whole genome shotgun (WGS) entry which is preliminary data.</text>
</comment>
<dbReference type="Proteomes" id="UP001054945">
    <property type="component" value="Unassembled WGS sequence"/>
</dbReference>
<dbReference type="EMBL" id="BPLR01004133">
    <property type="protein sequence ID" value="GIX92521.1"/>
    <property type="molecule type" value="Genomic_DNA"/>
</dbReference>
<gene>
    <name evidence="2" type="ORF">CEXT_76221</name>
</gene>
<evidence type="ECO:0000313" key="2">
    <source>
        <dbReference type="EMBL" id="GIX92521.1"/>
    </source>
</evidence>